<dbReference type="InterPro" id="IPR036397">
    <property type="entry name" value="RNaseH_sf"/>
</dbReference>
<dbReference type="GO" id="GO:0003676">
    <property type="term" value="F:nucleic acid binding"/>
    <property type="evidence" value="ECO:0007669"/>
    <property type="project" value="InterPro"/>
</dbReference>
<evidence type="ECO:0000259" key="1">
    <source>
        <dbReference type="Pfam" id="PF13358"/>
    </source>
</evidence>
<dbReference type="OrthoDB" id="109023at2759"/>
<dbReference type="InterPro" id="IPR038717">
    <property type="entry name" value="Tc1-like_DDE_dom"/>
</dbReference>
<gene>
    <name evidence="2" type="ORF">Pfra01_000334400</name>
</gene>
<dbReference type="Proteomes" id="UP001165121">
    <property type="component" value="Unassembled WGS sequence"/>
</dbReference>
<evidence type="ECO:0000313" key="3">
    <source>
        <dbReference type="Proteomes" id="UP001165121"/>
    </source>
</evidence>
<proteinExistence type="predicted"/>
<dbReference type="Pfam" id="PF13358">
    <property type="entry name" value="DDE_3"/>
    <property type="match status" value="1"/>
</dbReference>
<dbReference type="Gene3D" id="3.30.420.10">
    <property type="entry name" value="Ribonuclease H-like superfamily/Ribonuclease H"/>
    <property type="match status" value="1"/>
</dbReference>
<keyword evidence="3" id="KW-1185">Reference proteome</keyword>
<dbReference type="AlphaFoldDB" id="A0A9W6WYG7"/>
<evidence type="ECO:0000313" key="2">
    <source>
        <dbReference type="EMBL" id="GMF22586.1"/>
    </source>
</evidence>
<comment type="caution">
    <text evidence="2">The sequence shown here is derived from an EMBL/GenBank/DDBJ whole genome shotgun (WGS) entry which is preliminary data.</text>
</comment>
<dbReference type="EMBL" id="BSXT01000259">
    <property type="protein sequence ID" value="GMF22586.1"/>
    <property type="molecule type" value="Genomic_DNA"/>
</dbReference>
<accession>A0A9W6WYG7</accession>
<reference evidence="2" key="1">
    <citation type="submission" date="2023-04" db="EMBL/GenBank/DDBJ databases">
        <title>Phytophthora fragariaefolia NBRC 109709.</title>
        <authorList>
            <person name="Ichikawa N."/>
            <person name="Sato H."/>
            <person name="Tonouchi N."/>
        </authorList>
    </citation>
    <scope>NUCLEOTIDE SEQUENCE</scope>
    <source>
        <strain evidence="2">NBRC 109709</strain>
    </source>
</reference>
<name>A0A9W6WYG7_9STRA</name>
<feature type="domain" description="Tc1-like transposase DDE" evidence="1">
    <location>
        <begin position="122"/>
        <end position="240"/>
    </location>
</feature>
<protein>
    <submittedName>
        <fullName evidence="2">Unnamed protein product</fullName>
    </submittedName>
</protein>
<sequence>MGSTQARSIMAKFGSGAKHPGMDGTEKMVLIPIRSTWRDQGHIGSEGASRGLLERQLHVYHGDDAPHAHPRPGRRHLDFDHKPTLARDAVPVKQTRVEPTTCNNETNKTLRQEFAKKLKQHQREVVLPPSKGANLQVQCAVNSAVGVVLHRLERGSIRMEQNTQFIEDIYDMVKASRFYRENYAGKMVVVVLDNAPAHRQTEERVAPHEYLEILRLAPYSPMCNPIEGCFSVLKAHIKDAIALDRTESGDRSNMTDTDGTVSS</sequence>
<organism evidence="2 3">
    <name type="scientific">Phytophthora fragariaefolia</name>
    <dbReference type="NCBI Taxonomy" id="1490495"/>
    <lineage>
        <taxon>Eukaryota</taxon>
        <taxon>Sar</taxon>
        <taxon>Stramenopiles</taxon>
        <taxon>Oomycota</taxon>
        <taxon>Peronosporomycetes</taxon>
        <taxon>Peronosporales</taxon>
        <taxon>Peronosporaceae</taxon>
        <taxon>Phytophthora</taxon>
    </lineage>
</organism>